<dbReference type="PANTHER" id="PTHR43133">
    <property type="entry name" value="RNA POLYMERASE ECF-TYPE SIGMA FACTO"/>
    <property type="match status" value="1"/>
</dbReference>
<dbReference type="InterPro" id="IPR013249">
    <property type="entry name" value="RNA_pol_sigma70_r4_t2"/>
</dbReference>
<dbReference type="InterPro" id="IPR007627">
    <property type="entry name" value="RNA_pol_sigma70_r2"/>
</dbReference>
<dbReference type="Pfam" id="PF08281">
    <property type="entry name" value="Sigma70_r4_2"/>
    <property type="match status" value="1"/>
</dbReference>
<keyword evidence="2" id="KW-0805">Transcription regulation</keyword>
<evidence type="ECO:0000313" key="7">
    <source>
        <dbReference type="EMBL" id="GAA3962246.1"/>
    </source>
</evidence>
<comment type="caution">
    <text evidence="7">The sequence shown here is derived from an EMBL/GenBank/DDBJ whole genome shotgun (WGS) entry which is preliminary data.</text>
</comment>
<protein>
    <submittedName>
        <fullName evidence="7">RNA polymerase sigma-70 factor</fullName>
    </submittedName>
</protein>
<dbReference type="InterPro" id="IPR013325">
    <property type="entry name" value="RNA_pol_sigma_r2"/>
</dbReference>
<feature type="domain" description="RNA polymerase sigma factor 70 region 4 type 2" evidence="6">
    <location>
        <begin position="119"/>
        <end position="168"/>
    </location>
</feature>
<accession>A0ABP7PCI7</accession>
<feature type="domain" description="RNA polymerase sigma-70 region 2" evidence="5">
    <location>
        <begin position="21"/>
        <end position="79"/>
    </location>
</feature>
<dbReference type="InterPro" id="IPR039425">
    <property type="entry name" value="RNA_pol_sigma-70-like"/>
</dbReference>
<dbReference type="RefSeq" id="WP_259091836.1">
    <property type="nucleotide sequence ID" value="NZ_BAAAZC010000006.1"/>
</dbReference>
<dbReference type="Pfam" id="PF04542">
    <property type="entry name" value="Sigma70_r2"/>
    <property type="match status" value="1"/>
</dbReference>
<dbReference type="Gene3D" id="1.10.10.10">
    <property type="entry name" value="Winged helix-like DNA-binding domain superfamily/Winged helix DNA-binding domain"/>
    <property type="match status" value="1"/>
</dbReference>
<dbReference type="EMBL" id="BAAAZC010000006">
    <property type="protein sequence ID" value="GAA3962246.1"/>
    <property type="molecule type" value="Genomic_DNA"/>
</dbReference>
<organism evidence="7 8">
    <name type="scientific">Mucilaginibacter dorajii</name>
    <dbReference type="NCBI Taxonomy" id="692994"/>
    <lineage>
        <taxon>Bacteria</taxon>
        <taxon>Pseudomonadati</taxon>
        <taxon>Bacteroidota</taxon>
        <taxon>Sphingobacteriia</taxon>
        <taxon>Sphingobacteriales</taxon>
        <taxon>Sphingobacteriaceae</taxon>
        <taxon>Mucilaginibacter</taxon>
    </lineage>
</organism>
<dbReference type="Gene3D" id="1.10.1740.10">
    <property type="match status" value="1"/>
</dbReference>
<evidence type="ECO:0000256" key="3">
    <source>
        <dbReference type="ARBA" id="ARBA00023082"/>
    </source>
</evidence>
<gene>
    <name evidence="7" type="ORF">GCM10022210_07670</name>
</gene>
<evidence type="ECO:0000259" key="5">
    <source>
        <dbReference type="Pfam" id="PF04542"/>
    </source>
</evidence>
<dbReference type="InterPro" id="IPR014284">
    <property type="entry name" value="RNA_pol_sigma-70_dom"/>
</dbReference>
<reference evidence="8" key="1">
    <citation type="journal article" date="2019" name="Int. J. Syst. Evol. Microbiol.">
        <title>The Global Catalogue of Microorganisms (GCM) 10K type strain sequencing project: providing services to taxonomists for standard genome sequencing and annotation.</title>
        <authorList>
            <consortium name="The Broad Institute Genomics Platform"/>
            <consortium name="The Broad Institute Genome Sequencing Center for Infectious Disease"/>
            <person name="Wu L."/>
            <person name="Ma J."/>
        </authorList>
    </citation>
    <scope>NUCLEOTIDE SEQUENCE [LARGE SCALE GENOMIC DNA]</scope>
    <source>
        <strain evidence="8">JCM 16601</strain>
    </source>
</reference>
<evidence type="ECO:0000256" key="2">
    <source>
        <dbReference type="ARBA" id="ARBA00023015"/>
    </source>
</evidence>
<dbReference type="PANTHER" id="PTHR43133:SF46">
    <property type="entry name" value="RNA POLYMERASE SIGMA-70 FACTOR ECF SUBFAMILY"/>
    <property type="match status" value="1"/>
</dbReference>
<name>A0ABP7PCI7_9SPHI</name>
<keyword evidence="4" id="KW-0804">Transcription</keyword>
<evidence type="ECO:0000256" key="1">
    <source>
        <dbReference type="ARBA" id="ARBA00010641"/>
    </source>
</evidence>
<comment type="similarity">
    <text evidence="1">Belongs to the sigma-70 factor family. ECF subfamily.</text>
</comment>
<evidence type="ECO:0000259" key="6">
    <source>
        <dbReference type="Pfam" id="PF08281"/>
    </source>
</evidence>
<dbReference type="SUPFAM" id="SSF88659">
    <property type="entry name" value="Sigma3 and sigma4 domains of RNA polymerase sigma factors"/>
    <property type="match status" value="1"/>
</dbReference>
<proteinExistence type="inferred from homology"/>
<dbReference type="InterPro" id="IPR013324">
    <property type="entry name" value="RNA_pol_sigma_r3/r4-like"/>
</dbReference>
<dbReference type="NCBIfam" id="TIGR02937">
    <property type="entry name" value="sigma70-ECF"/>
    <property type="match status" value="1"/>
</dbReference>
<dbReference type="SUPFAM" id="SSF88946">
    <property type="entry name" value="Sigma2 domain of RNA polymerase sigma factors"/>
    <property type="match status" value="1"/>
</dbReference>
<sequence>MEDIDLIARINANDREAFNALFLKYYALLIDFCKYMGAKPEDGKDVIADVFLDLWVKREKLQINSSLKSYLYGAVRNKLFTLSGKAMQMQLLPEEHAYNHAAADELRPDEILLRKDRKMLIERFINELPEQGKVIFLMSWQHQLDHHEIAQILNISPNTVKTHLYRALNYFRKRILFVK</sequence>
<evidence type="ECO:0000313" key="8">
    <source>
        <dbReference type="Proteomes" id="UP001500742"/>
    </source>
</evidence>
<dbReference type="InterPro" id="IPR036388">
    <property type="entry name" value="WH-like_DNA-bd_sf"/>
</dbReference>
<keyword evidence="8" id="KW-1185">Reference proteome</keyword>
<dbReference type="Proteomes" id="UP001500742">
    <property type="component" value="Unassembled WGS sequence"/>
</dbReference>
<evidence type="ECO:0000256" key="4">
    <source>
        <dbReference type="ARBA" id="ARBA00023163"/>
    </source>
</evidence>
<keyword evidence="3" id="KW-0731">Sigma factor</keyword>